<evidence type="ECO:0000256" key="2">
    <source>
        <dbReference type="ARBA" id="ARBA00022553"/>
    </source>
</evidence>
<dbReference type="FunFam" id="1.10.1200.10:FF:000016">
    <property type="entry name" value="Non-ribosomal peptide synthase"/>
    <property type="match status" value="1"/>
</dbReference>
<comment type="caution">
    <text evidence="4">The sequence shown here is derived from an EMBL/GenBank/DDBJ whole genome shotgun (WGS) entry which is preliminary data.</text>
</comment>
<evidence type="ECO:0000259" key="3">
    <source>
        <dbReference type="PROSITE" id="PS50075"/>
    </source>
</evidence>
<protein>
    <recommendedName>
        <fullName evidence="3">Carrier domain-containing protein</fullName>
    </recommendedName>
</protein>
<dbReference type="EMBL" id="JAEKLZ010000268">
    <property type="protein sequence ID" value="MBW8727319.1"/>
    <property type="molecule type" value="Genomic_DNA"/>
</dbReference>
<dbReference type="InterPro" id="IPR020802">
    <property type="entry name" value="TesA-like"/>
</dbReference>
<keyword evidence="1" id="KW-0596">Phosphopantetheine</keyword>
<dbReference type="PANTHER" id="PTHR45527">
    <property type="entry name" value="NONRIBOSOMAL PEPTIDE SYNTHETASE"/>
    <property type="match status" value="1"/>
</dbReference>
<organism evidence="4 5">
    <name type="scientific">Inquilinus limosus</name>
    <dbReference type="NCBI Taxonomy" id="171674"/>
    <lineage>
        <taxon>Bacteria</taxon>
        <taxon>Pseudomonadati</taxon>
        <taxon>Pseudomonadota</taxon>
        <taxon>Alphaproteobacteria</taxon>
        <taxon>Rhodospirillales</taxon>
        <taxon>Rhodospirillaceae</taxon>
        <taxon>Inquilinus</taxon>
    </lineage>
</organism>
<evidence type="ECO:0000256" key="1">
    <source>
        <dbReference type="ARBA" id="ARBA00022450"/>
    </source>
</evidence>
<dbReference type="GO" id="GO:0043041">
    <property type="term" value="P:amino acid activation for nonribosomal peptide biosynthetic process"/>
    <property type="evidence" value="ECO:0007669"/>
    <property type="project" value="TreeGrafter"/>
</dbReference>
<dbReference type="InterPro" id="IPR006162">
    <property type="entry name" value="Ppantetheine_attach_site"/>
</dbReference>
<evidence type="ECO:0000313" key="5">
    <source>
        <dbReference type="Proteomes" id="UP000700706"/>
    </source>
</evidence>
<keyword evidence="2" id="KW-0597">Phosphoprotein</keyword>
<dbReference type="InterPro" id="IPR009081">
    <property type="entry name" value="PP-bd_ACP"/>
</dbReference>
<dbReference type="InterPro" id="IPR036736">
    <property type="entry name" value="ACP-like_sf"/>
</dbReference>
<dbReference type="Pfam" id="PF00550">
    <property type="entry name" value="PP-binding"/>
    <property type="match status" value="1"/>
</dbReference>
<dbReference type="PROSITE" id="PS50075">
    <property type="entry name" value="CARRIER"/>
    <property type="match status" value="1"/>
</dbReference>
<evidence type="ECO:0000313" key="4">
    <source>
        <dbReference type="EMBL" id="MBW8727319.1"/>
    </source>
</evidence>
<dbReference type="SUPFAM" id="SSF47336">
    <property type="entry name" value="ACP-like"/>
    <property type="match status" value="1"/>
</dbReference>
<dbReference type="InterPro" id="IPR020806">
    <property type="entry name" value="PKS_PP-bd"/>
</dbReference>
<dbReference type="SMART" id="SM00824">
    <property type="entry name" value="PKS_TE"/>
    <property type="match status" value="1"/>
</dbReference>
<feature type="domain" description="Carrier" evidence="3">
    <location>
        <begin position="8"/>
        <end position="83"/>
    </location>
</feature>
<dbReference type="GO" id="GO:0044550">
    <property type="term" value="P:secondary metabolite biosynthetic process"/>
    <property type="evidence" value="ECO:0007669"/>
    <property type="project" value="TreeGrafter"/>
</dbReference>
<dbReference type="PANTHER" id="PTHR45527:SF1">
    <property type="entry name" value="FATTY ACID SYNTHASE"/>
    <property type="match status" value="1"/>
</dbReference>
<dbReference type="GO" id="GO:0072330">
    <property type="term" value="P:monocarboxylic acid biosynthetic process"/>
    <property type="evidence" value="ECO:0007669"/>
    <property type="project" value="UniProtKB-ARBA"/>
</dbReference>
<dbReference type="PROSITE" id="PS00012">
    <property type="entry name" value="PHOSPHOPANTETHEINE"/>
    <property type="match status" value="1"/>
</dbReference>
<dbReference type="GO" id="GO:0031177">
    <property type="term" value="F:phosphopantetheine binding"/>
    <property type="evidence" value="ECO:0007669"/>
    <property type="project" value="InterPro"/>
</dbReference>
<dbReference type="SUPFAM" id="SSF53474">
    <property type="entry name" value="alpha/beta-Hydrolases"/>
    <property type="match status" value="1"/>
</dbReference>
<dbReference type="Gene3D" id="3.40.50.1820">
    <property type="entry name" value="alpha/beta hydrolase"/>
    <property type="match status" value="1"/>
</dbReference>
<reference evidence="4" key="1">
    <citation type="submission" date="2020-06" db="EMBL/GenBank/DDBJ databases">
        <title>Stable isotope informed genome-resolved metagenomics uncovers potential trophic interactions in rhizosphere soil.</title>
        <authorList>
            <person name="Starr E.P."/>
            <person name="Shi S."/>
            <person name="Blazewicz S.J."/>
            <person name="Koch B.J."/>
            <person name="Probst A.J."/>
            <person name="Hungate B.A."/>
            <person name="Pett-Ridge J."/>
            <person name="Firestone M.K."/>
            <person name="Banfield J.F."/>
        </authorList>
    </citation>
    <scope>NUCLEOTIDE SEQUENCE</scope>
    <source>
        <strain evidence="4">YM_69_17</strain>
    </source>
</reference>
<dbReference type="SMART" id="SM00823">
    <property type="entry name" value="PKS_PP"/>
    <property type="match status" value="1"/>
</dbReference>
<accession>A0A952FRF2</accession>
<dbReference type="AlphaFoldDB" id="A0A952FRF2"/>
<proteinExistence type="predicted"/>
<feature type="non-terminal residue" evidence="4">
    <location>
        <position position="1"/>
    </location>
</feature>
<dbReference type="Proteomes" id="UP000700706">
    <property type="component" value="Unassembled WGS sequence"/>
</dbReference>
<dbReference type="GO" id="GO:0005829">
    <property type="term" value="C:cytosol"/>
    <property type="evidence" value="ECO:0007669"/>
    <property type="project" value="TreeGrafter"/>
</dbReference>
<sequence>FATASRREARTPQEALLCDLFAEVLGLDRVSPDDGFFDLGGHSLLAARLVARLRAVLGVEIPIRALFDAPSPAQMALHFDAGDKADCFAVLQSLRPRGTRRPLFCLHPAAGLGWSYAGLLRHLPDRPLYALQARHLADPGHDNASIAAMAADYLDQIRIVQPEGPYHLLGWSFGAILAHALASMLQQHGQEVAQLTLLDGYPYHGVPPEPTVPELSDERLLMMLAQALSDQPLDFGEEPLSLVQIKACLAQADHILAGLDERPLAGIIKSLRDASHLLRDFTPGIFSGDLLFFRASIHEEGEVSPPAPETWQPYVRGRIVAHDIPCRHHTMMHPDVLSAIGPMLAAALAHAEARPSSPTAEPMP</sequence>
<dbReference type="InterPro" id="IPR001031">
    <property type="entry name" value="Thioesterase"/>
</dbReference>
<gene>
    <name evidence="4" type="ORF">JF625_19500</name>
</gene>
<dbReference type="InterPro" id="IPR029058">
    <property type="entry name" value="AB_hydrolase_fold"/>
</dbReference>
<name>A0A952FRF2_9PROT</name>
<dbReference type="Pfam" id="PF00975">
    <property type="entry name" value="Thioesterase"/>
    <property type="match status" value="1"/>
</dbReference>